<keyword evidence="8" id="KW-0217">Developmental protein</keyword>
<dbReference type="GO" id="GO:0003677">
    <property type="term" value="F:DNA binding"/>
    <property type="evidence" value="ECO:0007669"/>
    <property type="project" value="UniProtKB-KW"/>
</dbReference>
<feature type="compositionally biased region" description="Basic and acidic residues" evidence="18">
    <location>
        <begin position="13"/>
        <end position="26"/>
    </location>
</feature>
<dbReference type="InterPro" id="IPR000492">
    <property type="entry name" value="PRM2"/>
</dbReference>
<evidence type="ECO:0000256" key="8">
    <source>
        <dbReference type="ARBA" id="ARBA00022473"/>
    </source>
</evidence>
<evidence type="ECO:0000256" key="6">
    <source>
        <dbReference type="ARBA" id="ARBA00017629"/>
    </source>
</evidence>
<dbReference type="Pfam" id="PF00841">
    <property type="entry name" value="Protamine_P2"/>
    <property type="match status" value="1"/>
</dbReference>
<evidence type="ECO:0000256" key="9">
    <source>
        <dbReference type="ARBA" id="ARBA00022553"/>
    </source>
</evidence>
<comment type="function">
    <text evidence="1">Protamines substitute for histones in the chromatin of sperm during the haploid phase of spermatogenesis. They compact sperm DNA into a highly condensed, stable and inactive complex.</text>
</comment>
<dbReference type="GO" id="GO:0005634">
    <property type="term" value="C:nucleus"/>
    <property type="evidence" value="ECO:0007669"/>
    <property type="project" value="UniProtKB-SubCell"/>
</dbReference>
<comment type="subcellular location">
    <subcellularLocation>
        <location evidence="3">Chromosome</location>
    </subcellularLocation>
    <subcellularLocation>
        <location evidence="2">Nucleus</location>
    </subcellularLocation>
</comment>
<comment type="subunit">
    <text evidence="5">Interacts with TDRP.</text>
</comment>
<feature type="compositionally biased region" description="Basic residues" evidence="18">
    <location>
        <begin position="41"/>
        <end position="86"/>
    </location>
</feature>
<evidence type="ECO:0000256" key="12">
    <source>
        <dbReference type="ARBA" id="ARBA00023067"/>
    </source>
</evidence>
<evidence type="ECO:0000256" key="13">
    <source>
        <dbReference type="ARBA" id="ARBA00023125"/>
    </source>
</evidence>
<keyword evidence="10" id="KW-0221">Differentiation</keyword>
<evidence type="ECO:0000256" key="11">
    <source>
        <dbReference type="ARBA" id="ARBA00022871"/>
    </source>
</evidence>
<organism evidence="19">
    <name type="scientific">Tokudaia muenninki</name>
    <name type="common">Okinawa island spiny rat</name>
    <dbReference type="NCBI Taxonomy" id="742503"/>
    <lineage>
        <taxon>Eukaryota</taxon>
        <taxon>Metazoa</taxon>
        <taxon>Chordata</taxon>
        <taxon>Craniata</taxon>
        <taxon>Vertebrata</taxon>
        <taxon>Euteleostomi</taxon>
        <taxon>Mammalia</taxon>
        <taxon>Eutheria</taxon>
        <taxon>Euarchontoglires</taxon>
        <taxon>Glires</taxon>
        <taxon>Rodentia</taxon>
        <taxon>Myomorpha</taxon>
        <taxon>Muroidea</taxon>
        <taxon>Muridae</taxon>
        <taxon>Murinae</taxon>
        <taxon>Tokudaia</taxon>
    </lineage>
</organism>
<evidence type="ECO:0000256" key="15">
    <source>
        <dbReference type="ARBA" id="ARBA00023269"/>
    </source>
</evidence>
<dbReference type="GO" id="GO:0030261">
    <property type="term" value="P:chromosome condensation"/>
    <property type="evidence" value="ECO:0007669"/>
    <property type="project" value="UniProtKB-KW"/>
</dbReference>
<keyword evidence="7" id="KW-0158">Chromosome</keyword>
<proteinExistence type="inferred from homology"/>
<dbReference type="GO" id="GO:0006997">
    <property type="term" value="P:nucleus organization"/>
    <property type="evidence" value="ECO:0007669"/>
    <property type="project" value="TreeGrafter"/>
</dbReference>
<sequence length="129" mass="15193">MVCYRMRSPSEGPHQRPGQDHEREEQGQGLSPERVDDCGRTHRGHHHRRHRRCSRKRLHRIHRRRRSCRRRRRQSCRHRRQHRRGCRRSEGGGDAGAGDSITKPPQACPFCLEPRKSPAQVVTCPSNLM</sequence>
<dbReference type="PANTHER" id="PTHR21341">
    <property type="entry name" value="PROTAMINE-2"/>
    <property type="match status" value="1"/>
</dbReference>
<evidence type="ECO:0000256" key="5">
    <source>
        <dbReference type="ARBA" id="ARBA00011430"/>
    </source>
</evidence>
<evidence type="ECO:0000256" key="10">
    <source>
        <dbReference type="ARBA" id="ARBA00022782"/>
    </source>
</evidence>
<gene>
    <name evidence="19" type="primary">PRM2</name>
</gene>
<evidence type="ECO:0000256" key="2">
    <source>
        <dbReference type="ARBA" id="ARBA00004123"/>
    </source>
</evidence>
<evidence type="ECO:0000256" key="18">
    <source>
        <dbReference type="SAM" id="MobiDB-lite"/>
    </source>
</evidence>
<accession>A0A0S3NU68</accession>
<reference evidence="19" key="1">
    <citation type="journal article" date="2015" name="BMC Evol. Biol.">
        <title>Initiation of recombination suppression and PAR formation during the early stages of neo-sex chromosome differentiation in the Okinawa spiny rat, Tokudaia muenninki.</title>
        <authorList>
            <person name="Murata C."/>
            <person name="Kuroki Y."/>
            <person name="Imoto I."/>
            <person name="Tsukahara M."/>
            <person name="Ikejiri N."/>
            <person name="Kuroiwa A."/>
        </authorList>
    </citation>
    <scope>NUCLEOTIDE SEQUENCE</scope>
</reference>
<evidence type="ECO:0000256" key="16">
    <source>
        <dbReference type="ARBA" id="ARBA00031947"/>
    </source>
</evidence>
<dbReference type="GO" id="GO:0000786">
    <property type="term" value="C:nucleosome"/>
    <property type="evidence" value="ECO:0007669"/>
    <property type="project" value="UniProtKB-KW"/>
</dbReference>
<dbReference type="PANTHER" id="PTHR21341:SF2">
    <property type="entry name" value="PROTAMINE-2"/>
    <property type="match status" value="1"/>
</dbReference>
<protein>
    <recommendedName>
        <fullName evidence="6">Protamine-2</fullName>
    </recommendedName>
    <alternativeName>
        <fullName evidence="16">Sperm histone P2</fullName>
    </alternativeName>
    <alternativeName>
        <fullName evidence="17">Sperm protamine P2</fullName>
    </alternativeName>
</protein>
<evidence type="ECO:0000256" key="7">
    <source>
        <dbReference type="ARBA" id="ARBA00022454"/>
    </source>
</evidence>
<keyword evidence="11" id="KW-0744">Spermatogenesis</keyword>
<evidence type="ECO:0000256" key="14">
    <source>
        <dbReference type="ARBA" id="ARBA00023242"/>
    </source>
</evidence>
<keyword evidence="9" id="KW-0597">Phosphoprotein</keyword>
<evidence type="ECO:0000256" key="3">
    <source>
        <dbReference type="ARBA" id="ARBA00004286"/>
    </source>
</evidence>
<dbReference type="GO" id="GO:0007286">
    <property type="term" value="P:spermatid development"/>
    <property type="evidence" value="ECO:0007669"/>
    <property type="project" value="InterPro"/>
</dbReference>
<name>A0A0S3NU68_9MURI</name>
<evidence type="ECO:0000256" key="4">
    <source>
        <dbReference type="ARBA" id="ARBA00008365"/>
    </source>
</evidence>
<evidence type="ECO:0000256" key="17">
    <source>
        <dbReference type="ARBA" id="ARBA00032889"/>
    </source>
</evidence>
<dbReference type="EMBL" id="AB984723">
    <property type="protein sequence ID" value="BAT46587.1"/>
    <property type="molecule type" value="Genomic_DNA"/>
</dbReference>
<evidence type="ECO:0000256" key="1">
    <source>
        <dbReference type="ARBA" id="ARBA00003419"/>
    </source>
</evidence>
<keyword evidence="15" id="KW-0544">Nucleosome core</keyword>
<keyword evidence="13" id="KW-0238">DNA-binding</keyword>
<dbReference type="AlphaFoldDB" id="A0A0S3NU68"/>
<keyword evidence="12" id="KW-0226">DNA condensation</keyword>
<evidence type="ECO:0000313" key="19">
    <source>
        <dbReference type="EMBL" id="BAT46587.1"/>
    </source>
</evidence>
<comment type="similarity">
    <text evidence="4">Belongs to the protamine P2 family.</text>
</comment>
<keyword evidence="14" id="KW-0539">Nucleus</keyword>
<feature type="region of interest" description="Disordered" evidence="18">
    <location>
        <begin position="1"/>
        <end position="109"/>
    </location>
</feature>